<dbReference type="PANTHER" id="PTHR43722:SF1">
    <property type="entry name" value="PROLINE IMINOPEPTIDASE"/>
    <property type="match status" value="1"/>
</dbReference>
<keyword evidence="9 12" id="KW-0378">Hydrolase</keyword>
<dbReference type="InterPro" id="IPR002410">
    <property type="entry name" value="Peptidase_S33"/>
</dbReference>
<evidence type="ECO:0000256" key="4">
    <source>
        <dbReference type="ARBA" id="ARBA00012568"/>
    </source>
</evidence>
<evidence type="ECO:0000256" key="6">
    <source>
        <dbReference type="ARBA" id="ARBA00022438"/>
    </source>
</evidence>
<evidence type="ECO:0000256" key="9">
    <source>
        <dbReference type="ARBA" id="ARBA00022801"/>
    </source>
</evidence>
<dbReference type="EMBL" id="JAUEHU010000006">
    <property type="protein sequence ID" value="MDN0087417.1"/>
    <property type="molecule type" value="Genomic_DNA"/>
</dbReference>
<evidence type="ECO:0000256" key="8">
    <source>
        <dbReference type="ARBA" id="ARBA00022670"/>
    </source>
</evidence>
<evidence type="ECO:0000256" key="1">
    <source>
        <dbReference type="ARBA" id="ARBA00001585"/>
    </source>
</evidence>
<reference evidence="12" key="1">
    <citation type="submission" date="2023-06" db="EMBL/GenBank/DDBJ databases">
        <authorList>
            <person name="Polev D.E."/>
            <person name="Saitova A.T."/>
            <person name="Bogumilchik E.A."/>
            <person name="Kokorina G.I."/>
            <person name="Voskresenskaia E.A."/>
        </authorList>
    </citation>
    <scope>NUCLEOTIDE SEQUENCE</scope>
    <source>
        <strain evidence="12">2145 StPb PI</strain>
    </source>
</reference>
<gene>
    <name evidence="12" type="ORF">QVN42_08420</name>
</gene>
<dbReference type="Proteomes" id="UP001167864">
    <property type="component" value="Unassembled WGS sequence"/>
</dbReference>
<keyword evidence="8" id="KW-0645">Protease</keyword>
<dbReference type="RefSeq" id="WP_289817856.1">
    <property type="nucleotide sequence ID" value="NZ_JAUEHU010000006.1"/>
</dbReference>
<evidence type="ECO:0000256" key="10">
    <source>
        <dbReference type="ARBA" id="ARBA00029605"/>
    </source>
</evidence>
<dbReference type="InterPro" id="IPR000073">
    <property type="entry name" value="AB_hydrolase_1"/>
</dbReference>
<keyword evidence="7" id="KW-0963">Cytoplasm</keyword>
<comment type="catalytic activity">
    <reaction evidence="1">
        <text>Release of N-terminal proline from a peptide.</text>
        <dbReference type="EC" id="3.4.11.5"/>
    </reaction>
</comment>
<dbReference type="EC" id="3.4.11.5" evidence="4"/>
<evidence type="ECO:0000313" key="13">
    <source>
        <dbReference type="Proteomes" id="UP001167864"/>
    </source>
</evidence>
<dbReference type="GO" id="GO:0005737">
    <property type="term" value="C:cytoplasm"/>
    <property type="evidence" value="ECO:0007669"/>
    <property type="project" value="UniProtKB-SubCell"/>
</dbReference>
<evidence type="ECO:0000256" key="2">
    <source>
        <dbReference type="ARBA" id="ARBA00004496"/>
    </source>
</evidence>
<dbReference type="AlphaFoldDB" id="A0AAW7K4L3"/>
<dbReference type="PRINTS" id="PR00793">
    <property type="entry name" value="PROAMNOPTASE"/>
</dbReference>
<comment type="subcellular location">
    <subcellularLocation>
        <location evidence="2">Cytoplasm</location>
    </subcellularLocation>
</comment>
<evidence type="ECO:0000256" key="7">
    <source>
        <dbReference type="ARBA" id="ARBA00022490"/>
    </source>
</evidence>
<evidence type="ECO:0000259" key="11">
    <source>
        <dbReference type="Pfam" id="PF12697"/>
    </source>
</evidence>
<feature type="domain" description="AB hydrolase-1" evidence="11">
    <location>
        <begin position="32"/>
        <end position="147"/>
    </location>
</feature>
<dbReference type="SUPFAM" id="SSF53474">
    <property type="entry name" value="alpha/beta-Hydrolases"/>
    <property type="match status" value="1"/>
</dbReference>
<accession>A0AAW7K4L3</accession>
<dbReference type="Gene3D" id="3.40.50.1820">
    <property type="entry name" value="alpha/beta hydrolase"/>
    <property type="match status" value="1"/>
</dbReference>
<sequence length="304" mass="34948">MTQVRSSGFFPVDDLHSLYWERHGNPQGEPWIVIHGGPAGQSHLIHTAFFDLSLCDVLIFDQRGCGQSLPYGERRINTINHLVDDIERLRCFLKMPRANILGLSWGCWLGILYKIRYGMSGLKLVIGCPFIPIATVQELHWFYFHQQICQTHSLKPLLIAESESKSATYYRCLRMMTTGLDSQKRAIAQLWVNTDEIATNAHQNFYQPITLTDEFFNPRTYSAIMLEIHYHAAGFFITNDILRQVARMDAQNVTLIGGEKDRMGMVATHWLAERVNVEVILVRDIAHQALHTEMITQLRHLIAR</sequence>
<organism evidence="12 13">
    <name type="scientific">Yersinia nurmii</name>
    <dbReference type="NCBI Taxonomy" id="685706"/>
    <lineage>
        <taxon>Bacteria</taxon>
        <taxon>Pseudomonadati</taxon>
        <taxon>Pseudomonadota</taxon>
        <taxon>Gammaproteobacteria</taxon>
        <taxon>Enterobacterales</taxon>
        <taxon>Yersiniaceae</taxon>
        <taxon>Yersinia</taxon>
    </lineage>
</organism>
<evidence type="ECO:0000256" key="3">
    <source>
        <dbReference type="ARBA" id="ARBA00010088"/>
    </source>
</evidence>
<dbReference type="InterPro" id="IPR005944">
    <property type="entry name" value="Pro_iminopeptidase"/>
</dbReference>
<dbReference type="InterPro" id="IPR029058">
    <property type="entry name" value="AB_hydrolase_fold"/>
</dbReference>
<dbReference type="GO" id="GO:0006508">
    <property type="term" value="P:proteolysis"/>
    <property type="evidence" value="ECO:0007669"/>
    <property type="project" value="UniProtKB-KW"/>
</dbReference>
<comment type="similarity">
    <text evidence="3">Belongs to the peptidase S33 family.</text>
</comment>
<dbReference type="GO" id="GO:0004177">
    <property type="term" value="F:aminopeptidase activity"/>
    <property type="evidence" value="ECO:0007669"/>
    <property type="project" value="UniProtKB-KW"/>
</dbReference>
<dbReference type="PANTHER" id="PTHR43722">
    <property type="entry name" value="PROLINE IMINOPEPTIDASE"/>
    <property type="match status" value="1"/>
</dbReference>
<evidence type="ECO:0000313" key="12">
    <source>
        <dbReference type="EMBL" id="MDN0087417.1"/>
    </source>
</evidence>
<protein>
    <recommendedName>
        <fullName evidence="5">Proline iminopeptidase</fullName>
        <ecNumber evidence="4">3.4.11.5</ecNumber>
    </recommendedName>
    <alternativeName>
        <fullName evidence="10">Prolyl aminopeptidase</fullName>
    </alternativeName>
</protein>
<proteinExistence type="inferred from homology"/>
<evidence type="ECO:0000256" key="5">
    <source>
        <dbReference type="ARBA" id="ARBA00021843"/>
    </source>
</evidence>
<comment type="caution">
    <text evidence="12">The sequence shown here is derived from an EMBL/GenBank/DDBJ whole genome shotgun (WGS) entry which is preliminary data.</text>
</comment>
<keyword evidence="6" id="KW-0031">Aminopeptidase</keyword>
<name>A0AAW7K4L3_9GAMM</name>
<dbReference type="Pfam" id="PF12697">
    <property type="entry name" value="Abhydrolase_6"/>
    <property type="match status" value="1"/>
</dbReference>